<evidence type="ECO:0008006" key="3">
    <source>
        <dbReference type="Google" id="ProtNLM"/>
    </source>
</evidence>
<dbReference type="SUPFAM" id="SSF102829">
    <property type="entry name" value="Cell division protein ZapA-like"/>
    <property type="match status" value="1"/>
</dbReference>
<sequence length="94" mass="10746">MAHYNFNVLGQDVSFRAEADPTRIEQARVLLEERYNKLQQHGKQLSKEKLLTFLALALADDMLQAREEMKKSEQKVQSILERLATQSPASDGQT</sequence>
<keyword evidence="1" id="KW-0175">Coiled coil</keyword>
<dbReference type="InterPro" id="IPR036192">
    <property type="entry name" value="Cell_div_ZapA-like_sf"/>
</dbReference>
<name>A0A212J530_9DELT</name>
<feature type="coiled-coil region" evidence="1">
    <location>
        <begin position="28"/>
        <end position="82"/>
    </location>
</feature>
<evidence type="ECO:0000313" key="2">
    <source>
        <dbReference type="EMBL" id="SBV94579.1"/>
    </source>
</evidence>
<dbReference type="EMBL" id="FLUQ01000001">
    <property type="protein sequence ID" value="SBV94579.1"/>
    <property type="molecule type" value="Genomic_DNA"/>
</dbReference>
<organism evidence="2">
    <name type="scientific">uncultured delta proteobacterium</name>
    <dbReference type="NCBI Taxonomy" id="34034"/>
    <lineage>
        <taxon>Bacteria</taxon>
        <taxon>Deltaproteobacteria</taxon>
        <taxon>environmental samples</taxon>
    </lineage>
</organism>
<dbReference type="AlphaFoldDB" id="A0A212J530"/>
<dbReference type="Pfam" id="PF05164">
    <property type="entry name" value="ZapA"/>
    <property type="match status" value="1"/>
</dbReference>
<proteinExistence type="predicted"/>
<gene>
    <name evidence="2" type="ORF">KL86DPRO_10722</name>
</gene>
<protein>
    <recommendedName>
        <fullName evidence="3">Cell division protein ZapA</fullName>
    </recommendedName>
</protein>
<accession>A0A212J530</accession>
<evidence type="ECO:0000256" key="1">
    <source>
        <dbReference type="SAM" id="Coils"/>
    </source>
</evidence>
<reference evidence="2" key="1">
    <citation type="submission" date="2016-04" db="EMBL/GenBank/DDBJ databases">
        <authorList>
            <person name="Evans L.H."/>
            <person name="Alamgir A."/>
            <person name="Owens N."/>
            <person name="Weber N.D."/>
            <person name="Virtaneva K."/>
            <person name="Barbian K."/>
            <person name="Babar A."/>
            <person name="Rosenke K."/>
        </authorList>
    </citation>
    <scope>NUCLEOTIDE SEQUENCE</scope>
    <source>
        <strain evidence="2">86</strain>
    </source>
</reference>
<dbReference type="InterPro" id="IPR007838">
    <property type="entry name" value="Cell_div_ZapA-like"/>
</dbReference>